<dbReference type="AlphaFoldDB" id="A0AAV9B7F0"/>
<protein>
    <submittedName>
        <fullName evidence="2">Uncharacterized protein</fullName>
    </submittedName>
</protein>
<gene>
    <name evidence="2" type="ORF">QJS04_geneDACA005780</name>
</gene>
<evidence type="ECO:0000256" key="1">
    <source>
        <dbReference type="SAM" id="MobiDB-lite"/>
    </source>
</evidence>
<sequence length="230" mass="25394">MLLDNEELLKRLSISIFEPRIQHPHPEMEDSNLSSPTKEVNDLHTVQDGGYTELPSMNGVSTTISTAGTGIISDSLSQNNELLMEPNEKSDTQIEAQQSYETVSIDNTSSDKNKELAGPESVDTNSEILQVLPEENHSQETESPGLQNEYRTISTDDAYSEQEKFPESKLTDNGPEIVEVPVQENETVEEQNIPLSDAPLIGAPFRLISFFARYVSGADLVNMSHPNSGQ</sequence>
<organism evidence="2 3">
    <name type="scientific">Acorus gramineus</name>
    <name type="common">Dwarf sweet flag</name>
    <dbReference type="NCBI Taxonomy" id="55184"/>
    <lineage>
        <taxon>Eukaryota</taxon>
        <taxon>Viridiplantae</taxon>
        <taxon>Streptophyta</taxon>
        <taxon>Embryophyta</taxon>
        <taxon>Tracheophyta</taxon>
        <taxon>Spermatophyta</taxon>
        <taxon>Magnoliopsida</taxon>
        <taxon>Liliopsida</taxon>
        <taxon>Acoraceae</taxon>
        <taxon>Acorus</taxon>
    </lineage>
</organism>
<evidence type="ECO:0000313" key="2">
    <source>
        <dbReference type="EMBL" id="KAK1272298.1"/>
    </source>
</evidence>
<feature type="region of interest" description="Disordered" evidence="1">
    <location>
        <begin position="102"/>
        <end position="123"/>
    </location>
</feature>
<name>A0AAV9B7F0_ACOGR</name>
<comment type="caution">
    <text evidence="2">The sequence shown here is derived from an EMBL/GenBank/DDBJ whole genome shotgun (WGS) entry which is preliminary data.</text>
</comment>
<proteinExistence type="predicted"/>
<dbReference type="EMBL" id="JAUJYN010000005">
    <property type="protein sequence ID" value="KAK1272298.1"/>
    <property type="molecule type" value="Genomic_DNA"/>
</dbReference>
<evidence type="ECO:0000313" key="3">
    <source>
        <dbReference type="Proteomes" id="UP001179952"/>
    </source>
</evidence>
<reference evidence="2" key="2">
    <citation type="submission" date="2023-06" db="EMBL/GenBank/DDBJ databases">
        <authorList>
            <person name="Ma L."/>
            <person name="Liu K.-W."/>
            <person name="Li Z."/>
            <person name="Hsiao Y.-Y."/>
            <person name="Qi Y."/>
            <person name="Fu T."/>
            <person name="Tang G."/>
            <person name="Zhang D."/>
            <person name="Sun W.-H."/>
            <person name="Liu D.-K."/>
            <person name="Li Y."/>
            <person name="Chen G.-Z."/>
            <person name="Liu X.-D."/>
            <person name="Liao X.-Y."/>
            <person name="Jiang Y.-T."/>
            <person name="Yu X."/>
            <person name="Hao Y."/>
            <person name="Huang J."/>
            <person name="Zhao X.-W."/>
            <person name="Ke S."/>
            <person name="Chen Y.-Y."/>
            <person name="Wu W.-L."/>
            <person name="Hsu J.-L."/>
            <person name="Lin Y.-F."/>
            <person name="Huang M.-D."/>
            <person name="Li C.-Y."/>
            <person name="Huang L."/>
            <person name="Wang Z.-W."/>
            <person name="Zhao X."/>
            <person name="Zhong W.-Y."/>
            <person name="Peng D.-H."/>
            <person name="Ahmad S."/>
            <person name="Lan S."/>
            <person name="Zhang J.-S."/>
            <person name="Tsai W.-C."/>
            <person name="Van De Peer Y."/>
            <person name="Liu Z.-J."/>
        </authorList>
    </citation>
    <scope>NUCLEOTIDE SEQUENCE</scope>
    <source>
        <strain evidence="2">SCP</strain>
        <tissue evidence="2">Leaves</tissue>
    </source>
</reference>
<keyword evidence="3" id="KW-1185">Reference proteome</keyword>
<accession>A0AAV9B7F0</accession>
<dbReference type="Proteomes" id="UP001179952">
    <property type="component" value="Unassembled WGS sequence"/>
</dbReference>
<reference evidence="2" key="1">
    <citation type="journal article" date="2023" name="Nat. Commun.">
        <title>Diploid and tetraploid genomes of Acorus and the evolution of monocots.</title>
        <authorList>
            <person name="Ma L."/>
            <person name="Liu K.W."/>
            <person name="Li Z."/>
            <person name="Hsiao Y.Y."/>
            <person name="Qi Y."/>
            <person name="Fu T."/>
            <person name="Tang G.D."/>
            <person name="Zhang D."/>
            <person name="Sun W.H."/>
            <person name="Liu D.K."/>
            <person name="Li Y."/>
            <person name="Chen G.Z."/>
            <person name="Liu X.D."/>
            <person name="Liao X.Y."/>
            <person name="Jiang Y.T."/>
            <person name="Yu X."/>
            <person name="Hao Y."/>
            <person name="Huang J."/>
            <person name="Zhao X.W."/>
            <person name="Ke S."/>
            <person name="Chen Y.Y."/>
            <person name="Wu W.L."/>
            <person name="Hsu J.L."/>
            <person name="Lin Y.F."/>
            <person name="Huang M.D."/>
            <person name="Li C.Y."/>
            <person name="Huang L."/>
            <person name="Wang Z.W."/>
            <person name="Zhao X."/>
            <person name="Zhong W.Y."/>
            <person name="Peng D.H."/>
            <person name="Ahmad S."/>
            <person name="Lan S."/>
            <person name="Zhang J.S."/>
            <person name="Tsai W.C."/>
            <person name="Van de Peer Y."/>
            <person name="Liu Z.J."/>
        </authorList>
    </citation>
    <scope>NUCLEOTIDE SEQUENCE</scope>
    <source>
        <strain evidence="2">SCP</strain>
    </source>
</reference>